<dbReference type="EMBL" id="LVVM01003423">
    <property type="protein sequence ID" value="OJA14921.1"/>
    <property type="molecule type" value="Genomic_DNA"/>
</dbReference>
<dbReference type="STRING" id="180088.A0A1J8QMZ6"/>
<protein>
    <submittedName>
        <fullName evidence="1">Uncharacterized protein</fullName>
    </submittedName>
</protein>
<dbReference type="Proteomes" id="UP000183567">
    <property type="component" value="Unassembled WGS sequence"/>
</dbReference>
<name>A0A1J8QMZ6_9AGAM</name>
<proteinExistence type="predicted"/>
<dbReference type="AlphaFoldDB" id="A0A1J8QMZ6"/>
<gene>
    <name evidence="1" type="ORF">AZE42_06455</name>
</gene>
<dbReference type="OrthoDB" id="5356487at2759"/>
<evidence type="ECO:0000313" key="1">
    <source>
        <dbReference type="EMBL" id="OJA14921.1"/>
    </source>
</evidence>
<comment type="caution">
    <text evidence="1">The sequence shown here is derived from an EMBL/GenBank/DDBJ whole genome shotgun (WGS) entry which is preliminary data.</text>
</comment>
<organism evidence="1 2">
    <name type="scientific">Rhizopogon vesiculosus</name>
    <dbReference type="NCBI Taxonomy" id="180088"/>
    <lineage>
        <taxon>Eukaryota</taxon>
        <taxon>Fungi</taxon>
        <taxon>Dikarya</taxon>
        <taxon>Basidiomycota</taxon>
        <taxon>Agaricomycotina</taxon>
        <taxon>Agaricomycetes</taxon>
        <taxon>Agaricomycetidae</taxon>
        <taxon>Boletales</taxon>
        <taxon>Suillineae</taxon>
        <taxon>Rhizopogonaceae</taxon>
        <taxon>Rhizopogon</taxon>
    </lineage>
</organism>
<evidence type="ECO:0000313" key="2">
    <source>
        <dbReference type="Proteomes" id="UP000183567"/>
    </source>
</evidence>
<reference evidence="1 2" key="1">
    <citation type="submission" date="2016-03" db="EMBL/GenBank/DDBJ databases">
        <title>Comparative genomics of the ectomycorrhizal sister species Rhizopogon vinicolor and Rhizopogon vesiculosus (Basidiomycota: Boletales) reveals a divergence of the mating type B locus.</title>
        <authorList>
            <person name="Mujic A.B."/>
            <person name="Kuo A."/>
            <person name="Tritt A."/>
            <person name="Lipzen A."/>
            <person name="Chen C."/>
            <person name="Johnson J."/>
            <person name="Sharma A."/>
            <person name="Barry K."/>
            <person name="Grigoriev I.V."/>
            <person name="Spatafora J.W."/>
        </authorList>
    </citation>
    <scope>NUCLEOTIDE SEQUENCE [LARGE SCALE GENOMIC DNA]</scope>
    <source>
        <strain evidence="1 2">AM-OR11-056</strain>
    </source>
</reference>
<keyword evidence="2" id="KW-1185">Reference proteome</keyword>
<sequence>MTHYHDPHASAFNVQLAPGHALITELWSCTSSATQSIKHGCHFTKFSINAMLYNDNESNTSARRRDVEREELFKLDSPAIVTSPKRQENPPPYGAQHLQDALWKGEQLFLILFDGRNSRETGGNEALPPLWQEFKVLDSQIRYEDNNLYMGSWSRPLPGVRLGKRSKVPLATRTHSEA</sequence>
<accession>A0A1J8QMZ6</accession>